<dbReference type="PANTHER" id="PTHR34293:SF1">
    <property type="entry name" value="HTH-TYPE TRANSCRIPTIONAL REGULATOR TRMBL2"/>
    <property type="match status" value="1"/>
</dbReference>
<feature type="domain" description="Transcription regulator TrmB N-terminal" evidence="1">
    <location>
        <begin position="8"/>
        <end position="61"/>
    </location>
</feature>
<dbReference type="AlphaFoldDB" id="A0A0G0MX75"/>
<comment type="caution">
    <text evidence="2">The sequence shown here is derived from an EMBL/GenBank/DDBJ whole genome shotgun (WGS) entry which is preliminary data.</text>
</comment>
<dbReference type="PANTHER" id="PTHR34293">
    <property type="entry name" value="HTH-TYPE TRANSCRIPTIONAL REGULATOR TRMBL2"/>
    <property type="match status" value="1"/>
</dbReference>
<protein>
    <submittedName>
        <fullName evidence="2">Transcriptional regulator, TrmB</fullName>
    </submittedName>
</protein>
<dbReference type="InterPro" id="IPR002831">
    <property type="entry name" value="Tscrpt_reg_TrmB_N"/>
</dbReference>
<dbReference type="SUPFAM" id="SSF46785">
    <property type="entry name" value="Winged helix' DNA-binding domain"/>
    <property type="match status" value="1"/>
</dbReference>
<name>A0A0G0MX75_9BACT</name>
<dbReference type="InterPro" id="IPR036388">
    <property type="entry name" value="WH-like_DNA-bd_sf"/>
</dbReference>
<proteinExistence type="predicted"/>
<evidence type="ECO:0000313" key="3">
    <source>
        <dbReference type="Proteomes" id="UP000033935"/>
    </source>
</evidence>
<dbReference type="InterPro" id="IPR036390">
    <property type="entry name" value="WH_DNA-bd_sf"/>
</dbReference>
<reference evidence="2 3" key="1">
    <citation type="journal article" date="2015" name="Nature">
        <title>rRNA introns, odd ribosomes, and small enigmatic genomes across a large radiation of phyla.</title>
        <authorList>
            <person name="Brown C.T."/>
            <person name="Hug L.A."/>
            <person name="Thomas B.C."/>
            <person name="Sharon I."/>
            <person name="Castelle C.J."/>
            <person name="Singh A."/>
            <person name="Wilkins M.J."/>
            <person name="Williams K.H."/>
            <person name="Banfield J.F."/>
        </authorList>
    </citation>
    <scope>NUCLEOTIDE SEQUENCE [LARGE SCALE GENOMIC DNA]</scope>
</reference>
<gene>
    <name evidence="2" type="ORF">UT30_C0001G0015</name>
</gene>
<accession>A0A0G0MX75</accession>
<sequence length="251" mass="28289">MKYIELALKKLDFSENAIKIYLQSFHTGRSTIGALAKYISMDRSSAYLAVQQLIAEGLLKEDIIDGKKHVFASPPNVIEDLLKNHAKQLADIACDIDKNLGELLVNYRTNNSKVALQSFSGNSSLPRIAQDILSSDISEVRIITNQNAERKVFSASAHDDFIQSRVRKGIKAYVLAANTRGADLLQRYDERELRETRVDKSLTPLKNETYIYGDNVAVLGFSNTIFGFIVHDKEFAQLQRLLFDNLFQADK</sequence>
<dbReference type="Pfam" id="PF01978">
    <property type="entry name" value="TrmB"/>
    <property type="match status" value="1"/>
</dbReference>
<organism evidence="2 3">
    <name type="scientific">Candidatus Uhrbacteria bacterium GW2011_GWF2_39_13</name>
    <dbReference type="NCBI Taxonomy" id="1618995"/>
    <lineage>
        <taxon>Bacteria</taxon>
        <taxon>Candidatus Uhriibacteriota</taxon>
    </lineage>
</organism>
<dbReference type="Proteomes" id="UP000033935">
    <property type="component" value="Unassembled WGS sequence"/>
</dbReference>
<evidence type="ECO:0000313" key="2">
    <source>
        <dbReference type="EMBL" id="KKR05056.1"/>
    </source>
</evidence>
<dbReference type="EMBL" id="LBWG01000001">
    <property type="protein sequence ID" value="KKR05056.1"/>
    <property type="molecule type" value="Genomic_DNA"/>
</dbReference>
<dbReference type="InterPro" id="IPR051797">
    <property type="entry name" value="TrmB-like"/>
</dbReference>
<evidence type="ECO:0000259" key="1">
    <source>
        <dbReference type="Pfam" id="PF01978"/>
    </source>
</evidence>
<dbReference type="Gene3D" id="1.10.10.10">
    <property type="entry name" value="Winged helix-like DNA-binding domain superfamily/Winged helix DNA-binding domain"/>
    <property type="match status" value="1"/>
</dbReference>